<organism evidence="1">
    <name type="scientific">marine metagenome</name>
    <dbReference type="NCBI Taxonomy" id="408172"/>
    <lineage>
        <taxon>unclassified sequences</taxon>
        <taxon>metagenomes</taxon>
        <taxon>ecological metagenomes</taxon>
    </lineage>
</organism>
<protein>
    <submittedName>
        <fullName evidence="1">Uncharacterized protein</fullName>
    </submittedName>
</protein>
<reference evidence="1" key="1">
    <citation type="submission" date="2018-05" db="EMBL/GenBank/DDBJ databases">
        <authorList>
            <person name="Lanie J.A."/>
            <person name="Ng W.-L."/>
            <person name="Kazmierczak K.M."/>
            <person name="Andrzejewski T.M."/>
            <person name="Davidsen T.M."/>
            <person name="Wayne K.J."/>
            <person name="Tettelin H."/>
            <person name="Glass J.I."/>
            <person name="Rusch D."/>
            <person name="Podicherti R."/>
            <person name="Tsui H.-C.T."/>
            <person name="Winkler M.E."/>
        </authorList>
    </citation>
    <scope>NUCLEOTIDE SEQUENCE</scope>
</reference>
<gene>
    <name evidence="1" type="ORF">METZ01_LOCUS177238</name>
</gene>
<dbReference type="EMBL" id="UINC01034090">
    <property type="protein sequence ID" value="SVB24384.1"/>
    <property type="molecule type" value="Genomic_DNA"/>
</dbReference>
<accession>A0A382CEU2</accession>
<sequence length="160" mass="18865">MIKHNDEQKMHHYMGRQLNNQTWDLLGEIDRNDDDDERMVYFAKASLYHWRKSSQFEPVNEQRGQWLLARVFAVLNRGDEALSHAENCMDITMNESFKDFDLAYAYEGKARAYASLGLPEKMNKCFLNAKSSGKKIINDEDRKLFFSDLHNEPWYGYPAK</sequence>
<dbReference type="AlphaFoldDB" id="A0A382CEU2"/>
<proteinExistence type="predicted"/>
<name>A0A382CEU2_9ZZZZ</name>
<evidence type="ECO:0000313" key="1">
    <source>
        <dbReference type="EMBL" id="SVB24384.1"/>
    </source>
</evidence>